<name>A0ABW8JJH3_9GAMM</name>
<evidence type="ECO:0000313" key="2">
    <source>
        <dbReference type="EMBL" id="MFK2900366.1"/>
    </source>
</evidence>
<dbReference type="Proteomes" id="UP001620461">
    <property type="component" value="Unassembled WGS sequence"/>
</dbReference>
<sequence>MTWLFCTTVLLASTGAGAQPPAPSVRVLLARFGSAPNGLARYAYLTSVMPQLEGDSKTLAQQLLATVDSELGLYDEALMAFPFDNRIAPPRSMALPRDEHWRSVDAAEVVAELAAQRHIVMVNEAHHDAHTRELTLALLPRLRALGFRYFAAEALGDKDPDLTRRGYATDQSGSEYLLEPLYGDIVRQAIRLGYTIVPYDSATAAPEDRDQAQAQALYAKVFAKDPQARLFVHAGYSHIDKAPGNLGDGAQPMAMQLKRLTGYDPLCIDQVQFRDVAVGGIDFGFYSQVALAYLPQAPIVLRERGSGAVWNSDPVRHDVTVILPPAAERDLDTTGVMQVDVLHGEVVMRRMMPFDLDERPAWLSLQGKRLPFRIDTDLCLGQVPCVVDAYYAGEPDAAVPADRYTFLHHRSHNELYLFPGRYRLRAWNTAGETLSQRLIEVPAH</sequence>
<proteinExistence type="predicted"/>
<evidence type="ECO:0000313" key="3">
    <source>
        <dbReference type="Proteomes" id="UP001620461"/>
    </source>
</evidence>
<evidence type="ECO:0000256" key="1">
    <source>
        <dbReference type="SAM" id="SignalP"/>
    </source>
</evidence>
<feature type="signal peptide" evidence="1">
    <location>
        <begin position="1"/>
        <end position="18"/>
    </location>
</feature>
<gene>
    <name evidence="2" type="ORF">ISP15_08465</name>
</gene>
<keyword evidence="1" id="KW-0732">Signal</keyword>
<organism evidence="2 3">
    <name type="scientific">Dyella jejuensis</name>
    <dbReference type="NCBI Taxonomy" id="1432009"/>
    <lineage>
        <taxon>Bacteria</taxon>
        <taxon>Pseudomonadati</taxon>
        <taxon>Pseudomonadota</taxon>
        <taxon>Gammaproteobacteria</taxon>
        <taxon>Lysobacterales</taxon>
        <taxon>Rhodanobacteraceae</taxon>
        <taxon>Dyella</taxon>
    </lineage>
</organism>
<accession>A0ABW8JJH3</accession>
<comment type="caution">
    <text evidence="2">The sequence shown here is derived from an EMBL/GenBank/DDBJ whole genome shotgun (WGS) entry which is preliminary data.</text>
</comment>
<dbReference type="RefSeq" id="WP_404546828.1">
    <property type="nucleotide sequence ID" value="NZ_JADIKJ010000008.1"/>
</dbReference>
<evidence type="ECO:0008006" key="4">
    <source>
        <dbReference type="Google" id="ProtNLM"/>
    </source>
</evidence>
<keyword evidence="3" id="KW-1185">Reference proteome</keyword>
<protein>
    <recommendedName>
        <fullName evidence="4">Erythromycin esterase</fullName>
    </recommendedName>
</protein>
<reference evidence="2 3" key="1">
    <citation type="submission" date="2020-10" db="EMBL/GenBank/DDBJ databases">
        <title>Phylogeny of dyella-like bacteria.</title>
        <authorList>
            <person name="Fu J."/>
        </authorList>
    </citation>
    <scope>NUCLEOTIDE SEQUENCE [LARGE SCALE GENOMIC DNA]</scope>
    <source>
        <strain evidence="2 3">JP1</strain>
    </source>
</reference>
<feature type="chain" id="PRO_5045616976" description="Erythromycin esterase" evidence="1">
    <location>
        <begin position="19"/>
        <end position="444"/>
    </location>
</feature>
<dbReference type="EMBL" id="JADIKJ010000008">
    <property type="protein sequence ID" value="MFK2900366.1"/>
    <property type="molecule type" value="Genomic_DNA"/>
</dbReference>